<comment type="caution">
    <text evidence="1">The sequence shown here is derived from an EMBL/GenBank/DDBJ whole genome shotgun (WGS) entry which is preliminary data.</text>
</comment>
<organism evidence="1">
    <name type="scientific">marine sediment metagenome</name>
    <dbReference type="NCBI Taxonomy" id="412755"/>
    <lineage>
        <taxon>unclassified sequences</taxon>
        <taxon>metagenomes</taxon>
        <taxon>ecological metagenomes</taxon>
    </lineage>
</organism>
<protein>
    <recommendedName>
        <fullName evidence="2">Two component regulator three Y domain-containing protein</fullName>
    </recommendedName>
</protein>
<proteinExistence type="predicted"/>
<dbReference type="SUPFAM" id="SSF63829">
    <property type="entry name" value="Calcium-dependent phosphotriesterase"/>
    <property type="match status" value="1"/>
</dbReference>
<evidence type="ECO:0008006" key="2">
    <source>
        <dbReference type="Google" id="ProtNLM"/>
    </source>
</evidence>
<dbReference type="Gene3D" id="2.130.10.10">
    <property type="entry name" value="YVTN repeat-like/Quinoprotein amine dehydrogenase"/>
    <property type="match status" value="1"/>
</dbReference>
<gene>
    <name evidence="1" type="ORF">S01H1_67897</name>
</gene>
<dbReference type="EMBL" id="BARS01044991">
    <property type="protein sequence ID" value="GAG41271.1"/>
    <property type="molecule type" value="Genomic_DNA"/>
</dbReference>
<reference evidence="1" key="1">
    <citation type="journal article" date="2014" name="Front. Microbiol.">
        <title>High frequency of phylogenetically diverse reductive dehalogenase-homologous genes in deep subseafloor sedimentary metagenomes.</title>
        <authorList>
            <person name="Kawai M."/>
            <person name="Futagami T."/>
            <person name="Toyoda A."/>
            <person name="Takaki Y."/>
            <person name="Nishi S."/>
            <person name="Hori S."/>
            <person name="Arai W."/>
            <person name="Tsubouchi T."/>
            <person name="Morono Y."/>
            <person name="Uchiyama I."/>
            <person name="Ito T."/>
            <person name="Fujiyama A."/>
            <person name="Inagaki F."/>
            <person name="Takami H."/>
        </authorList>
    </citation>
    <scope>NUCLEOTIDE SEQUENCE</scope>
    <source>
        <strain evidence="1">Expedition CK06-06</strain>
    </source>
</reference>
<dbReference type="Pfam" id="PF07494">
    <property type="entry name" value="Reg_prop"/>
    <property type="match status" value="2"/>
</dbReference>
<dbReference type="AlphaFoldDB" id="X0YXG4"/>
<dbReference type="InterPro" id="IPR015943">
    <property type="entry name" value="WD40/YVTN_repeat-like_dom_sf"/>
</dbReference>
<sequence>MKKKLSCLFFQPVGFLLLIIILSEPITAWALDPKKAITQYVHDVWQIEDGLPQNTITAILQTRDGYIWLGTQEGLVRFDGVRFTVFDKRNTEDIKNSHILTLFEDHEGSLWIGTYCGGLNRLRDREFTEVVINLPIKNK</sequence>
<evidence type="ECO:0000313" key="1">
    <source>
        <dbReference type="EMBL" id="GAG41271.1"/>
    </source>
</evidence>
<dbReference type="InterPro" id="IPR011110">
    <property type="entry name" value="Reg_prop"/>
</dbReference>
<accession>X0YXG4</accession>
<name>X0YXG4_9ZZZZ</name>